<dbReference type="GO" id="GO:0005788">
    <property type="term" value="C:endoplasmic reticulum lumen"/>
    <property type="evidence" value="ECO:0007669"/>
    <property type="project" value="UniProtKB-SubCell"/>
</dbReference>
<evidence type="ECO:0000313" key="9">
    <source>
        <dbReference type="EMBL" id="CAD1825920.1"/>
    </source>
</evidence>
<dbReference type="InterPro" id="IPR013766">
    <property type="entry name" value="Thioredoxin_domain"/>
</dbReference>
<dbReference type="GO" id="GO:0003756">
    <property type="term" value="F:protein disulfide isomerase activity"/>
    <property type="evidence" value="ECO:0007669"/>
    <property type="project" value="UniProtKB-EC"/>
</dbReference>
<keyword evidence="7" id="KW-0676">Redox-active center</keyword>
<gene>
    <name evidence="9" type="ORF">CB5_LOCUS9131</name>
</gene>
<comment type="subcellular location">
    <subcellularLocation>
        <location evidence="2">Endoplasmic reticulum lumen</location>
    </subcellularLocation>
</comment>
<keyword evidence="6" id="KW-0413">Isomerase</keyword>
<organism evidence="9">
    <name type="scientific">Ananas comosus var. bracteatus</name>
    <name type="common">red pineapple</name>
    <dbReference type="NCBI Taxonomy" id="296719"/>
    <lineage>
        <taxon>Eukaryota</taxon>
        <taxon>Viridiplantae</taxon>
        <taxon>Streptophyta</taxon>
        <taxon>Embryophyta</taxon>
        <taxon>Tracheophyta</taxon>
        <taxon>Spermatophyta</taxon>
        <taxon>Magnoliopsida</taxon>
        <taxon>Liliopsida</taxon>
        <taxon>Poales</taxon>
        <taxon>Bromeliaceae</taxon>
        <taxon>Bromelioideae</taxon>
        <taxon>Ananas</taxon>
    </lineage>
</organism>
<feature type="domain" description="Thioredoxin" evidence="8">
    <location>
        <begin position="67"/>
        <end position="108"/>
    </location>
</feature>
<dbReference type="Pfam" id="PF00085">
    <property type="entry name" value="Thioredoxin"/>
    <property type="match status" value="1"/>
</dbReference>
<name>A0A6V7P545_ANACO</name>
<dbReference type="EC" id="5.3.4.1" evidence="4"/>
<comment type="catalytic activity">
    <reaction evidence="1">
        <text>Catalyzes the rearrangement of -S-S- bonds in proteins.</text>
        <dbReference type="EC" id="5.3.4.1"/>
    </reaction>
</comment>
<dbReference type="CDD" id="cd02961">
    <property type="entry name" value="PDI_a_family"/>
    <property type="match status" value="1"/>
</dbReference>
<accession>A0A6V7P545</accession>
<dbReference type="InterPro" id="IPR036249">
    <property type="entry name" value="Thioredoxin-like_sf"/>
</dbReference>
<keyword evidence="5" id="KW-0256">Endoplasmic reticulum</keyword>
<reference evidence="9" key="1">
    <citation type="submission" date="2020-07" db="EMBL/GenBank/DDBJ databases">
        <authorList>
            <person name="Lin J."/>
        </authorList>
    </citation>
    <scope>NUCLEOTIDE SEQUENCE</scope>
</reference>
<evidence type="ECO:0000256" key="6">
    <source>
        <dbReference type="ARBA" id="ARBA00023235"/>
    </source>
</evidence>
<evidence type="ECO:0000256" key="1">
    <source>
        <dbReference type="ARBA" id="ARBA00001182"/>
    </source>
</evidence>
<proteinExistence type="inferred from homology"/>
<comment type="similarity">
    <text evidence="3">Belongs to the protein disulfide isomerase family.</text>
</comment>
<dbReference type="PANTHER" id="PTHR18929:SF132">
    <property type="entry name" value="PROTEIN DISULFIDE-ISOMERASE A3"/>
    <property type="match status" value="1"/>
</dbReference>
<dbReference type="Gene3D" id="3.40.30.10">
    <property type="entry name" value="Glutaredoxin"/>
    <property type="match status" value="1"/>
</dbReference>
<evidence type="ECO:0000256" key="3">
    <source>
        <dbReference type="ARBA" id="ARBA00006347"/>
    </source>
</evidence>
<sequence length="119" mass="13535">MSSPTRHFQGGEFCKSVLSSQLIRWTRASISALWWQRWERRRSYAKGEGEEPAAAAAMTRRWLTPPSSSSEYEIRSYPTLKILRDGGKHIQDYKGSRNADSIIEYLKKQAGPASAEIKS</sequence>
<evidence type="ECO:0000256" key="7">
    <source>
        <dbReference type="ARBA" id="ARBA00023284"/>
    </source>
</evidence>
<protein>
    <recommendedName>
        <fullName evidence="4">protein disulfide-isomerase</fullName>
        <ecNumber evidence="4">5.3.4.1</ecNumber>
    </recommendedName>
</protein>
<dbReference type="GO" id="GO:0034976">
    <property type="term" value="P:response to endoplasmic reticulum stress"/>
    <property type="evidence" value="ECO:0007669"/>
    <property type="project" value="TreeGrafter"/>
</dbReference>
<dbReference type="SUPFAM" id="SSF52833">
    <property type="entry name" value="Thioredoxin-like"/>
    <property type="match status" value="1"/>
</dbReference>
<evidence type="ECO:0000256" key="4">
    <source>
        <dbReference type="ARBA" id="ARBA00012723"/>
    </source>
</evidence>
<dbReference type="GO" id="GO:0006457">
    <property type="term" value="P:protein folding"/>
    <property type="evidence" value="ECO:0007669"/>
    <property type="project" value="TreeGrafter"/>
</dbReference>
<evidence type="ECO:0000256" key="5">
    <source>
        <dbReference type="ARBA" id="ARBA00022824"/>
    </source>
</evidence>
<evidence type="ECO:0000259" key="8">
    <source>
        <dbReference type="Pfam" id="PF00085"/>
    </source>
</evidence>
<dbReference type="PANTHER" id="PTHR18929">
    <property type="entry name" value="PROTEIN DISULFIDE ISOMERASE"/>
    <property type="match status" value="1"/>
</dbReference>
<dbReference type="EMBL" id="LR862145">
    <property type="protein sequence ID" value="CAD1825920.1"/>
    <property type="molecule type" value="Genomic_DNA"/>
</dbReference>
<dbReference type="AlphaFoldDB" id="A0A6V7P545"/>
<evidence type="ECO:0000256" key="2">
    <source>
        <dbReference type="ARBA" id="ARBA00004319"/>
    </source>
</evidence>